<dbReference type="SMART" id="SM00034">
    <property type="entry name" value="CLECT"/>
    <property type="match status" value="1"/>
</dbReference>
<evidence type="ECO:0000313" key="4">
    <source>
        <dbReference type="Proteomes" id="UP000265040"/>
    </source>
</evidence>
<name>A0A3Q1JRR4_ANATE</name>
<dbReference type="PANTHER" id="PTHR22803">
    <property type="entry name" value="MANNOSE, PHOSPHOLIPASE, LECTIN RECEPTOR RELATED"/>
    <property type="match status" value="1"/>
</dbReference>
<dbReference type="PROSITE" id="PS50041">
    <property type="entry name" value="C_TYPE_LECTIN_2"/>
    <property type="match status" value="1"/>
</dbReference>
<dbReference type="Pfam" id="PF00059">
    <property type="entry name" value="Lectin_C"/>
    <property type="match status" value="1"/>
</dbReference>
<dbReference type="InterPro" id="IPR001304">
    <property type="entry name" value="C-type_lectin-like"/>
</dbReference>
<dbReference type="FunCoup" id="A0A3Q1JRR4">
    <property type="interactions" value="869"/>
</dbReference>
<dbReference type="InterPro" id="IPR050111">
    <property type="entry name" value="C-type_lectin/snaclec_domain"/>
</dbReference>
<evidence type="ECO:0000259" key="2">
    <source>
        <dbReference type="PROSITE" id="PS50041"/>
    </source>
</evidence>
<dbReference type="OrthoDB" id="441660at2759"/>
<dbReference type="Gene3D" id="3.10.100.10">
    <property type="entry name" value="Mannose-Binding Protein A, subunit A"/>
    <property type="match status" value="1"/>
</dbReference>
<accession>A0A3Q1JRR4</accession>
<dbReference type="SUPFAM" id="SSF56436">
    <property type="entry name" value="C-type lectin-like"/>
    <property type="match status" value="1"/>
</dbReference>
<proteinExistence type="predicted"/>
<feature type="signal peptide" evidence="1">
    <location>
        <begin position="1"/>
        <end position="20"/>
    </location>
</feature>
<dbReference type="InterPro" id="IPR016187">
    <property type="entry name" value="CTDL_fold"/>
</dbReference>
<dbReference type="GeneTree" id="ENSGT00940000161814"/>
<dbReference type="CDD" id="cd00037">
    <property type="entry name" value="CLECT"/>
    <property type="match status" value="1"/>
</dbReference>
<dbReference type="OMA" id="WVGGREN"/>
<dbReference type="STRING" id="64144.ENSATEP00000036115"/>
<dbReference type="InParanoid" id="A0A3Q1JRR4"/>
<organism evidence="3 4">
    <name type="scientific">Anabas testudineus</name>
    <name type="common">Climbing perch</name>
    <name type="synonym">Anthias testudineus</name>
    <dbReference type="NCBI Taxonomy" id="64144"/>
    <lineage>
        <taxon>Eukaryota</taxon>
        <taxon>Metazoa</taxon>
        <taxon>Chordata</taxon>
        <taxon>Craniata</taxon>
        <taxon>Vertebrata</taxon>
        <taxon>Euteleostomi</taxon>
        <taxon>Actinopterygii</taxon>
        <taxon>Neopterygii</taxon>
        <taxon>Teleostei</taxon>
        <taxon>Neoteleostei</taxon>
        <taxon>Acanthomorphata</taxon>
        <taxon>Anabantaria</taxon>
        <taxon>Anabantiformes</taxon>
        <taxon>Anabantoidei</taxon>
        <taxon>Anabantidae</taxon>
        <taxon>Anabas</taxon>
    </lineage>
</organism>
<reference evidence="3" key="1">
    <citation type="submission" date="2021-04" db="EMBL/GenBank/DDBJ databases">
        <authorList>
            <consortium name="Wellcome Sanger Institute Data Sharing"/>
        </authorList>
    </citation>
    <scope>NUCLEOTIDE SEQUENCE [LARGE SCALE GENOMIC DNA]</scope>
</reference>
<protein>
    <recommendedName>
        <fullName evidence="2">C-type lectin domain-containing protein</fullName>
    </recommendedName>
</protein>
<reference evidence="3" key="2">
    <citation type="submission" date="2025-08" db="UniProtKB">
        <authorList>
            <consortium name="Ensembl"/>
        </authorList>
    </citation>
    <scope>IDENTIFICATION</scope>
</reference>
<reference evidence="3" key="3">
    <citation type="submission" date="2025-09" db="UniProtKB">
        <authorList>
            <consortium name="Ensembl"/>
        </authorList>
    </citation>
    <scope>IDENTIFICATION</scope>
</reference>
<dbReference type="Proteomes" id="UP000265040">
    <property type="component" value="Chromosome 7"/>
</dbReference>
<keyword evidence="1" id="KW-0732">Signal</keyword>
<evidence type="ECO:0000256" key="1">
    <source>
        <dbReference type="SAM" id="SignalP"/>
    </source>
</evidence>
<keyword evidence="4" id="KW-1185">Reference proteome</keyword>
<evidence type="ECO:0000313" key="3">
    <source>
        <dbReference type="Ensembl" id="ENSATEP00000036115.1"/>
    </source>
</evidence>
<sequence length="159" mass="18030">MASSLHFIVVVCLTIGLWFEADVSNVCRCETCPSGWTEFDGRCYQFYGVEKDWADAERFCTSIGGNLASLQSADVQNFLREMVFRDTNVYKNTWVGGSDAEGVWLWNDGSNFVFNRWGKGEPNNLGDEDCMEMNFSGQDYINDAKCELKRSFVCAKDTQ</sequence>
<dbReference type="AlphaFoldDB" id="A0A3Q1JRR4"/>
<feature type="domain" description="C-type lectin" evidence="2">
    <location>
        <begin position="39"/>
        <end position="155"/>
    </location>
</feature>
<dbReference type="InterPro" id="IPR016186">
    <property type="entry name" value="C-type_lectin-like/link_sf"/>
</dbReference>
<feature type="chain" id="PRO_5018666555" description="C-type lectin domain-containing protein" evidence="1">
    <location>
        <begin position="21"/>
        <end position="159"/>
    </location>
</feature>
<dbReference type="Ensembl" id="ENSATET00000036631.2">
    <property type="protein sequence ID" value="ENSATEP00000036115.1"/>
    <property type="gene ID" value="ENSATEG00000024823.2"/>
</dbReference>